<gene>
    <name evidence="5" type="ORF">Vafri_11810</name>
</gene>
<feature type="compositionally biased region" description="Polar residues" evidence="2">
    <location>
        <begin position="68"/>
        <end position="82"/>
    </location>
</feature>
<feature type="region of interest" description="Disordered" evidence="2">
    <location>
        <begin position="758"/>
        <end position="791"/>
    </location>
</feature>
<feature type="compositionally biased region" description="Low complexity" evidence="2">
    <location>
        <begin position="1"/>
        <end position="13"/>
    </location>
</feature>
<keyword evidence="3" id="KW-1133">Transmembrane helix</keyword>
<dbReference type="Pfam" id="PF04134">
    <property type="entry name" value="DCC1-like"/>
    <property type="match status" value="1"/>
</dbReference>
<evidence type="ECO:0000256" key="2">
    <source>
        <dbReference type="SAM" id="MobiDB-lite"/>
    </source>
</evidence>
<feature type="compositionally biased region" description="Polar residues" evidence="2">
    <location>
        <begin position="14"/>
        <end position="36"/>
    </location>
</feature>
<dbReference type="EMBL" id="BNCO01000024">
    <property type="protein sequence ID" value="GIL56452.1"/>
    <property type="molecule type" value="Genomic_DNA"/>
</dbReference>
<accession>A0A8J4B8Z3</accession>
<evidence type="ECO:0000256" key="3">
    <source>
        <dbReference type="SAM" id="Phobius"/>
    </source>
</evidence>
<organism evidence="5 6">
    <name type="scientific">Volvox africanus</name>
    <dbReference type="NCBI Taxonomy" id="51714"/>
    <lineage>
        <taxon>Eukaryota</taxon>
        <taxon>Viridiplantae</taxon>
        <taxon>Chlorophyta</taxon>
        <taxon>core chlorophytes</taxon>
        <taxon>Chlorophyceae</taxon>
        <taxon>CS clade</taxon>
        <taxon>Chlamydomonadales</taxon>
        <taxon>Volvocaceae</taxon>
        <taxon>Volvox</taxon>
    </lineage>
</organism>
<feature type="transmembrane region" description="Helical" evidence="3">
    <location>
        <begin position="661"/>
        <end position="682"/>
    </location>
</feature>
<dbReference type="InterPro" id="IPR007263">
    <property type="entry name" value="DCC1-like"/>
</dbReference>
<feature type="domain" description="CBS" evidence="4">
    <location>
        <begin position="212"/>
        <end position="278"/>
    </location>
</feature>
<feature type="region of interest" description="Disordered" evidence="2">
    <location>
        <begin position="328"/>
        <end position="348"/>
    </location>
</feature>
<reference evidence="5" key="1">
    <citation type="journal article" date="2021" name="Proc. Natl. Acad. Sci. U.S.A.">
        <title>Three genomes in the algal genus Volvox reveal the fate of a haploid sex-determining region after a transition to homothallism.</title>
        <authorList>
            <person name="Yamamoto K."/>
            <person name="Hamaji T."/>
            <person name="Kawai-Toyooka H."/>
            <person name="Matsuzaki R."/>
            <person name="Takahashi F."/>
            <person name="Nishimura Y."/>
            <person name="Kawachi M."/>
            <person name="Noguchi H."/>
            <person name="Minakuchi Y."/>
            <person name="Umen J.G."/>
            <person name="Toyoda A."/>
            <person name="Nozaki H."/>
        </authorList>
    </citation>
    <scope>NUCLEOTIDE SEQUENCE</scope>
    <source>
        <strain evidence="5">NIES-3780</strain>
    </source>
</reference>
<dbReference type="GO" id="GO:0015035">
    <property type="term" value="F:protein-disulfide reductase activity"/>
    <property type="evidence" value="ECO:0007669"/>
    <property type="project" value="InterPro"/>
</dbReference>
<feature type="region of interest" description="Disordered" evidence="2">
    <location>
        <begin position="1"/>
        <end position="37"/>
    </location>
</feature>
<dbReference type="InterPro" id="IPR044691">
    <property type="entry name" value="DCC1_Trx"/>
</dbReference>
<evidence type="ECO:0000313" key="6">
    <source>
        <dbReference type="Proteomes" id="UP000747399"/>
    </source>
</evidence>
<dbReference type="AlphaFoldDB" id="A0A8J4B8Z3"/>
<dbReference type="PANTHER" id="PTHR34290:SF2">
    <property type="entry name" value="OS04G0668800 PROTEIN"/>
    <property type="match status" value="1"/>
</dbReference>
<comment type="caution">
    <text evidence="5">The sequence shown here is derived from an EMBL/GenBank/DDBJ whole genome shotgun (WGS) entry which is preliminary data.</text>
</comment>
<keyword evidence="3" id="KW-0812">Transmembrane</keyword>
<keyword evidence="1" id="KW-0129">CBS domain</keyword>
<name>A0A8J4B8Z3_9CHLO</name>
<dbReference type="InterPro" id="IPR000644">
    <property type="entry name" value="CBS_dom"/>
</dbReference>
<evidence type="ECO:0000313" key="5">
    <source>
        <dbReference type="EMBL" id="GIL56452.1"/>
    </source>
</evidence>
<feature type="region of interest" description="Disordered" evidence="2">
    <location>
        <begin position="52"/>
        <end position="89"/>
    </location>
</feature>
<dbReference type="Proteomes" id="UP000747399">
    <property type="component" value="Unassembled WGS sequence"/>
</dbReference>
<dbReference type="PANTHER" id="PTHR34290">
    <property type="entry name" value="SI:CH73-390P7.2"/>
    <property type="match status" value="1"/>
</dbReference>
<protein>
    <recommendedName>
        <fullName evidence="4">CBS domain-containing protein</fullName>
    </recommendedName>
</protein>
<keyword evidence="6" id="KW-1185">Reference proteome</keyword>
<evidence type="ECO:0000259" key="4">
    <source>
        <dbReference type="PROSITE" id="PS51371"/>
    </source>
</evidence>
<evidence type="ECO:0000256" key="1">
    <source>
        <dbReference type="PROSITE-ProRule" id="PRU00703"/>
    </source>
</evidence>
<dbReference type="PROSITE" id="PS51371">
    <property type="entry name" value="CBS"/>
    <property type="match status" value="1"/>
</dbReference>
<proteinExistence type="predicted"/>
<keyword evidence="3" id="KW-0472">Membrane</keyword>
<sequence>MTATTTLTHSASSVPSSLRTSGHATPSHGSRSNTPVRTKKVVQAQLDGFSAPVVPDSEAWNEGRNVRRSSSAHALESTTAHRNVSGGRRRRLSVTTFGDIDGPTCVDADPTILGDVLARRRQGDANNRDSMSLDLSASLPVLSLQMRLGEYAVLGPDASVALASNQVADPAIQCVAIALPGATYVLSRQDVERLARYCHNPQTDTVGAFLSGTPAAPAVYSTASLASAAGLLLENSEVQFLAVVEEASAGSGGGGGGTFIGLLSRADLVQALLGDRSCVYDPQPAAAPITSDDTAAAVAGAAVAVPPDGGAAAVAVGKAIAATASSSSGMAVSRGPSRGSMAPSASTVVDGTGEEMVGANGHNCHMSAPNNHHTYLPSHIGPPVVVPQVSHRAGAAARQAAAAAAAATVATTAAAAPATTAFALSGIPFEQQPPLDLNQPTSHQLLSHTIQADGANNVVPLLPPLASPQLQLLPLPQYLLEGAVAAPDDGTAELNVGSHSHPSAGIDHSPPAAAEGLKSFAEPIKSGWDVLDNVDDAMDVLGLLGKTVNAEAVGRKLVGDVMGVAANIAGGSSGTGWLFKYLYDGDCSICRTFQATLEKLDHGVGRVVFVDISSQGFNPLEHADINYKAAMETIHILSANGQVFKGITAVIKLLAAVDPEIAANMGVVTAALPLLSLAYMLLSKNRHHLSKVWAQLLHLTKADKAIFGRDVFEVLPGLRSGAPERGREKGEGVGVGFWSGPAGLGGSSLGPVSRLFGGVGGAEKGEEGGEASAPRRASLRSHDLLKTQPST</sequence>